<dbReference type="RefSeq" id="WP_115341030.1">
    <property type="nucleotide sequence ID" value="NZ_UGQB01000004.1"/>
</dbReference>
<accession>A0A378QXC6</accession>
<organism evidence="1 2">
    <name type="scientific">Moraxella caprae</name>
    <dbReference type="NCBI Taxonomy" id="90240"/>
    <lineage>
        <taxon>Bacteria</taxon>
        <taxon>Pseudomonadati</taxon>
        <taxon>Pseudomonadota</taxon>
        <taxon>Gammaproteobacteria</taxon>
        <taxon>Moraxellales</taxon>
        <taxon>Moraxellaceae</taxon>
        <taxon>Moraxella</taxon>
    </lineage>
</organism>
<dbReference type="OrthoDB" id="2641170at2"/>
<evidence type="ECO:0000313" key="1">
    <source>
        <dbReference type="EMBL" id="STZ07696.1"/>
    </source>
</evidence>
<dbReference type="Proteomes" id="UP000254065">
    <property type="component" value="Unassembled WGS sequence"/>
</dbReference>
<gene>
    <name evidence="1" type="ORF">NCTC12877_00673</name>
</gene>
<proteinExistence type="predicted"/>
<name>A0A378QXC6_9GAMM</name>
<evidence type="ECO:0000313" key="2">
    <source>
        <dbReference type="Proteomes" id="UP000254065"/>
    </source>
</evidence>
<keyword evidence="2" id="KW-1185">Reference proteome</keyword>
<reference evidence="1 2" key="1">
    <citation type="submission" date="2018-06" db="EMBL/GenBank/DDBJ databases">
        <authorList>
            <consortium name="Pathogen Informatics"/>
            <person name="Doyle S."/>
        </authorList>
    </citation>
    <scope>NUCLEOTIDE SEQUENCE [LARGE SCALE GENOMIC DNA]</scope>
    <source>
        <strain evidence="1 2">NCTC12877</strain>
    </source>
</reference>
<dbReference type="AlphaFoldDB" id="A0A378QXC6"/>
<protein>
    <submittedName>
        <fullName evidence="1">Uncharacterized protein</fullName>
    </submittedName>
</protein>
<dbReference type="EMBL" id="UGQB01000004">
    <property type="protein sequence ID" value="STZ07696.1"/>
    <property type="molecule type" value="Genomic_DNA"/>
</dbReference>
<sequence length="137" mass="15620">MVYFEDGLVIGFSDDPSGNTLVLWVEKNEMGQTAEWLLENSDESIPFYAKDFEQWSVFLGKEVRSVSIIKEIDVNNENPRIDSLPSERGILFGFDNRLPAKLGFPFVLSLLMGGGKPLWFDKLTTNGFPHFWVLQEV</sequence>